<dbReference type="STRING" id="6336.A0A0V0RHE1"/>
<dbReference type="Proteomes" id="UP000054630">
    <property type="component" value="Unassembled WGS sequence"/>
</dbReference>
<dbReference type="EMBL" id="JYDL01000186">
    <property type="protein sequence ID" value="KRX13722.1"/>
    <property type="molecule type" value="Genomic_DNA"/>
</dbReference>
<organism evidence="2 3">
    <name type="scientific">Trichinella nelsoni</name>
    <dbReference type="NCBI Taxonomy" id="6336"/>
    <lineage>
        <taxon>Eukaryota</taxon>
        <taxon>Metazoa</taxon>
        <taxon>Ecdysozoa</taxon>
        <taxon>Nematoda</taxon>
        <taxon>Enoplea</taxon>
        <taxon>Dorylaimia</taxon>
        <taxon>Trichinellida</taxon>
        <taxon>Trichinellidae</taxon>
        <taxon>Trichinella</taxon>
    </lineage>
</organism>
<evidence type="ECO:0000313" key="2">
    <source>
        <dbReference type="EMBL" id="KRX13722.1"/>
    </source>
</evidence>
<dbReference type="PROSITE" id="PS00141">
    <property type="entry name" value="ASP_PROTEASE"/>
    <property type="match status" value="1"/>
</dbReference>
<feature type="region of interest" description="Disordered" evidence="1">
    <location>
        <begin position="188"/>
        <end position="208"/>
    </location>
</feature>
<dbReference type="OrthoDB" id="5869299at2759"/>
<name>A0A0V0RHE1_9BILA</name>
<protein>
    <submittedName>
        <fullName evidence="2">Uncharacterized protein</fullName>
    </submittedName>
</protein>
<accession>A0A0V0RHE1</accession>
<dbReference type="AlphaFoldDB" id="A0A0V0RHE1"/>
<comment type="caution">
    <text evidence="2">The sequence shown here is derived from an EMBL/GenBank/DDBJ whole genome shotgun (WGS) entry which is preliminary data.</text>
</comment>
<sequence>MNTVTKRCVNCGVGVDFLARVTVTLATRMSNPGKEEASGILETAVRGRTIAIPEQYGSSDWDEWLEHFEDAAALPPPTWSSYRSCVTSMKERLDPLSNAAVYCAELENRKRRAKESWSDIGRDIRHLVEKAYLTLSDDAKDVIGLDKFLNTLDRPELVLLVKQRNPKNIEEAVRAALEVESFMIRPGPGLLTGTTSQTPYNSDPAKNETSADISRLTSCLERMHKVGKHRAAHAGVSTKAARAWTATRAAYVLPLRKGWTPSLKVRKTVELNPPPSLGQDGEDAITTRKDPYHGSDLMAVVGKIDACPSNILIDTGSAVTLVQSGIPSEPWRNGNLLAANGTHLTVSGKRWAKLEISNQAFTYPVNLAQQALLCRDFLRRFGCTLIIADAVLQIDGKSVRLVEATTARSKVDVIIEKDVTLASFTECCVMARTTSADNCHGPWLLEQRPKGRLPVAIARAMVHPREGCVLVQLLNPSGDRVTIHQRKVVVTIEAVDPLPLGRSPKTHTAILNSLARRRQCHFMQISYSRLLMFRLLRS</sequence>
<feature type="compositionally biased region" description="Polar residues" evidence="1">
    <location>
        <begin position="192"/>
        <end position="201"/>
    </location>
</feature>
<proteinExistence type="predicted"/>
<dbReference type="GO" id="GO:0004190">
    <property type="term" value="F:aspartic-type endopeptidase activity"/>
    <property type="evidence" value="ECO:0007669"/>
    <property type="project" value="InterPro"/>
</dbReference>
<evidence type="ECO:0000313" key="3">
    <source>
        <dbReference type="Proteomes" id="UP000054630"/>
    </source>
</evidence>
<reference evidence="2 3" key="1">
    <citation type="submission" date="2015-01" db="EMBL/GenBank/DDBJ databases">
        <title>Evolution of Trichinella species and genotypes.</title>
        <authorList>
            <person name="Korhonen P.K."/>
            <person name="Edoardo P."/>
            <person name="Giuseppe L.R."/>
            <person name="Gasser R.B."/>
        </authorList>
    </citation>
    <scope>NUCLEOTIDE SEQUENCE [LARGE SCALE GENOMIC DNA]</scope>
    <source>
        <strain evidence="2">ISS37</strain>
    </source>
</reference>
<evidence type="ECO:0000256" key="1">
    <source>
        <dbReference type="SAM" id="MobiDB-lite"/>
    </source>
</evidence>
<gene>
    <name evidence="2" type="ORF">T07_10265</name>
</gene>
<dbReference type="InterPro" id="IPR021109">
    <property type="entry name" value="Peptidase_aspartic_dom_sf"/>
</dbReference>
<dbReference type="InterPro" id="IPR001969">
    <property type="entry name" value="Aspartic_peptidase_AS"/>
</dbReference>
<dbReference type="SUPFAM" id="SSF50630">
    <property type="entry name" value="Acid proteases"/>
    <property type="match status" value="1"/>
</dbReference>
<dbReference type="GO" id="GO:0006508">
    <property type="term" value="P:proteolysis"/>
    <property type="evidence" value="ECO:0007669"/>
    <property type="project" value="InterPro"/>
</dbReference>
<keyword evidence="3" id="KW-1185">Reference proteome</keyword>